<evidence type="ECO:0000313" key="2">
    <source>
        <dbReference type="EMBL" id="RNM13598.1"/>
    </source>
</evidence>
<dbReference type="AlphaFoldDB" id="A0A3N0GN58"/>
<sequence length="160" mass="16826">MPSGVPAAMHDDTHERIPGYAGVLATYGTTVVAAGVALLARGDRLPGAYRTSDLVLGALATQKFTRILAKDAVMTPLRAPFTEFEKPLGSGEVDDRPREGPAHAVGELLTCPFCLAPWTATAYVVALALAPRAARAWAAVFSIVGAADALQHVYARVRTD</sequence>
<gene>
    <name evidence="2" type="ORF">EFL26_11365</name>
</gene>
<dbReference type="OrthoDB" id="4722315at2"/>
<proteinExistence type="predicted"/>
<dbReference type="InterPro" id="IPR010773">
    <property type="entry name" value="Mycophage_PG1_Gp7"/>
</dbReference>
<organism evidence="2 3">
    <name type="scientific">Nocardioides pocheonensis</name>
    <dbReference type="NCBI Taxonomy" id="661485"/>
    <lineage>
        <taxon>Bacteria</taxon>
        <taxon>Bacillati</taxon>
        <taxon>Actinomycetota</taxon>
        <taxon>Actinomycetes</taxon>
        <taxon>Propionibacteriales</taxon>
        <taxon>Nocardioidaceae</taxon>
        <taxon>Nocardioides</taxon>
    </lineage>
</organism>
<protein>
    <submittedName>
        <fullName evidence="2">DUF1360 domain-containing protein</fullName>
    </submittedName>
</protein>
<dbReference type="EMBL" id="RJSF01000040">
    <property type="protein sequence ID" value="RNM13598.1"/>
    <property type="molecule type" value="Genomic_DNA"/>
</dbReference>
<keyword evidence="3" id="KW-1185">Reference proteome</keyword>
<keyword evidence="1" id="KW-1133">Transmembrane helix</keyword>
<accession>A0A3N0GN58</accession>
<keyword evidence="1" id="KW-0812">Transmembrane</keyword>
<evidence type="ECO:0000256" key="1">
    <source>
        <dbReference type="SAM" id="Phobius"/>
    </source>
</evidence>
<comment type="caution">
    <text evidence="2">The sequence shown here is derived from an EMBL/GenBank/DDBJ whole genome shotgun (WGS) entry which is preliminary data.</text>
</comment>
<feature type="transmembrane region" description="Helical" evidence="1">
    <location>
        <begin position="20"/>
        <end position="40"/>
    </location>
</feature>
<dbReference type="Proteomes" id="UP000279994">
    <property type="component" value="Unassembled WGS sequence"/>
</dbReference>
<reference evidence="2 3" key="1">
    <citation type="submission" date="2018-11" db="EMBL/GenBank/DDBJ databases">
        <authorList>
            <person name="Li F."/>
        </authorList>
    </citation>
    <scope>NUCLEOTIDE SEQUENCE [LARGE SCALE GENOMIC DNA]</scope>
    <source>
        <strain evidence="2 3">Gsoil 818</strain>
    </source>
</reference>
<name>A0A3N0GN58_9ACTN</name>
<evidence type="ECO:0000313" key="3">
    <source>
        <dbReference type="Proteomes" id="UP000279994"/>
    </source>
</evidence>
<keyword evidence="1" id="KW-0472">Membrane</keyword>
<dbReference type="Pfam" id="PF07098">
    <property type="entry name" value="DUF1360"/>
    <property type="match status" value="1"/>
</dbReference>